<accession>A0A6G1EXH4</accession>
<dbReference type="Proteomes" id="UP000479710">
    <property type="component" value="Unassembled WGS sequence"/>
</dbReference>
<organism evidence="1 2">
    <name type="scientific">Oryza meyeriana var. granulata</name>
    <dbReference type="NCBI Taxonomy" id="110450"/>
    <lineage>
        <taxon>Eukaryota</taxon>
        <taxon>Viridiplantae</taxon>
        <taxon>Streptophyta</taxon>
        <taxon>Embryophyta</taxon>
        <taxon>Tracheophyta</taxon>
        <taxon>Spermatophyta</taxon>
        <taxon>Magnoliopsida</taxon>
        <taxon>Liliopsida</taxon>
        <taxon>Poales</taxon>
        <taxon>Poaceae</taxon>
        <taxon>BOP clade</taxon>
        <taxon>Oryzoideae</taxon>
        <taxon>Oryzeae</taxon>
        <taxon>Oryzinae</taxon>
        <taxon>Oryza</taxon>
        <taxon>Oryza meyeriana</taxon>
    </lineage>
</organism>
<dbReference type="AlphaFoldDB" id="A0A6G1EXH4"/>
<gene>
    <name evidence="1" type="ORF">E2562_019924</name>
</gene>
<keyword evidence="2" id="KW-1185">Reference proteome</keyword>
<comment type="caution">
    <text evidence="1">The sequence shown here is derived from an EMBL/GenBank/DDBJ whole genome shotgun (WGS) entry which is preliminary data.</text>
</comment>
<dbReference type="EMBL" id="SPHZ02000002">
    <property type="protein sequence ID" value="KAF0929343.1"/>
    <property type="molecule type" value="Genomic_DNA"/>
</dbReference>
<name>A0A6G1EXH4_9ORYZ</name>
<proteinExistence type="predicted"/>
<evidence type="ECO:0000313" key="2">
    <source>
        <dbReference type="Proteomes" id="UP000479710"/>
    </source>
</evidence>
<protein>
    <submittedName>
        <fullName evidence="1">Uncharacterized protein</fullName>
    </submittedName>
</protein>
<evidence type="ECO:0000313" key="1">
    <source>
        <dbReference type="EMBL" id="KAF0929343.1"/>
    </source>
</evidence>
<reference evidence="1 2" key="1">
    <citation type="submission" date="2019-11" db="EMBL/GenBank/DDBJ databases">
        <title>Whole genome sequence of Oryza granulata.</title>
        <authorList>
            <person name="Li W."/>
        </authorList>
    </citation>
    <scope>NUCLEOTIDE SEQUENCE [LARGE SCALE GENOMIC DNA]</scope>
    <source>
        <strain evidence="2">cv. Menghai</strain>
        <tissue evidence="1">Leaf</tissue>
    </source>
</reference>
<sequence length="137" mass="15253">MDFWETVDGGAGFKWPKPKHLKHLPTNQRGMGRASCDGVIAGGWPAGGLDFLRWTCTQPSCTSSRGRDLLVDPTAKRATSLHARWGALSGRRYVGRPDAAQPETREREERSLALPNYTHRITGFNALQSVYKSQNEQ</sequence>